<dbReference type="EMBL" id="JAANHZ010000826">
    <property type="protein sequence ID" value="KAG5306567.1"/>
    <property type="molecule type" value="Genomic_DNA"/>
</dbReference>
<feature type="region of interest" description="Disordered" evidence="1">
    <location>
        <begin position="343"/>
        <end position="417"/>
    </location>
</feature>
<protein>
    <submittedName>
        <fullName evidence="4">EXU protein</fullName>
    </submittedName>
</protein>
<dbReference type="AlphaFoldDB" id="A0A836EJD7"/>
<feature type="compositionally biased region" description="Basic and acidic residues" evidence="1">
    <location>
        <begin position="343"/>
        <end position="381"/>
    </location>
</feature>
<sequence>TMVSSTVTEASPVKKSCGAIGIAPGDYRLVGWDMDTTGKKVIDEICQIAGYTPNSTYSQYVMPYKDLNPTAIKRHSMKVVTNGKFRVLRNSKTNEVIKSKSEVSALTDFLSWLETVKENTADGVILVYHEPRKVIPAMLLESLKKYDLVDRFKQTVKGFANGFNIAEEKCANSIHIYSLRTLSRTLLKKEVNLGNAQHRASLALQIAQYLCSFDGEKTEDTNEKEESDEKSMKKVVEAIREFAQPVDVEEKEHNELKMIFERQNNLRPIFSALFRMNRRERQHASPLRRLLAEAGIVYSELQDAWTNAKKDGLEHLMKEKLPTVEEKKMEDLMIILERHFDPEKKPKGRVPEKKGLKLKNEKKISDDKENNNKSDSGHDSPDSPDTTMSGSPVKINGDNSEIKQEECALTQECDQGV</sequence>
<name>A0A836EJD7_9HYME</name>
<accession>A0A836EJD7</accession>
<feature type="domain" description="Exuperantia SAM-like" evidence="2">
    <location>
        <begin position="267"/>
        <end position="339"/>
    </location>
</feature>
<comment type="caution">
    <text evidence="4">The sequence shown here is derived from an EMBL/GenBank/DDBJ whole genome shotgun (WGS) entry which is preliminary data.</text>
</comment>
<dbReference type="Pfam" id="PF18609">
    <property type="entry name" value="SAM_Exu"/>
    <property type="match status" value="1"/>
</dbReference>
<dbReference type="Proteomes" id="UP000667349">
    <property type="component" value="Unassembled WGS sequence"/>
</dbReference>
<reference evidence="4" key="1">
    <citation type="submission" date="2020-02" db="EMBL/GenBank/DDBJ databases">
        <title>Relaxed selection underlies rapid genomic changes in the transitions from sociality to social parasitism in ants.</title>
        <authorList>
            <person name="Bi X."/>
        </authorList>
    </citation>
    <scope>NUCLEOTIDE SEQUENCE</scope>
    <source>
        <strain evidence="4">BGI-DK2013a</strain>
        <tissue evidence="4">Whole body</tissue>
    </source>
</reference>
<dbReference type="PANTHER" id="PTHR12384:SF2">
    <property type="entry name" value="MATERNAL PROTEIN EXUPERANTIA"/>
    <property type="match status" value="1"/>
</dbReference>
<evidence type="ECO:0000259" key="3">
    <source>
        <dbReference type="Pfam" id="PF22123"/>
    </source>
</evidence>
<feature type="non-terminal residue" evidence="4">
    <location>
        <position position="417"/>
    </location>
</feature>
<evidence type="ECO:0000313" key="5">
    <source>
        <dbReference type="Proteomes" id="UP000667349"/>
    </source>
</evidence>
<proteinExistence type="predicted"/>
<dbReference type="GO" id="GO:0003723">
    <property type="term" value="F:RNA binding"/>
    <property type="evidence" value="ECO:0007669"/>
    <property type="project" value="InterPro"/>
</dbReference>
<evidence type="ECO:0000313" key="4">
    <source>
        <dbReference type="EMBL" id="KAG5306567.1"/>
    </source>
</evidence>
<dbReference type="Pfam" id="PF22123">
    <property type="entry name" value="Exu_RNase_H_like"/>
    <property type="match status" value="1"/>
</dbReference>
<organism evidence="4 5">
    <name type="scientific">Acromyrmex insinuator</name>
    <dbReference type="NCBI Taxonomy" id="230686"/>
    <lineage>
        <taxon>Eukaryota</taxon>
        <taxon>Metazoa</taxon>
        <taxon>Ecdysozoa</taxon>
        <taxon>Arthropoda</taxon>
        <taxon>Hexapoda</taxon>
        <taxon>Insecta</taxon>
        <taxon>Pterygota</taxon>
        <taxon>Neoptera</taxon>
        <taxon>Endopterygota</taxon>
        <taxon>Hymenoptera</taxon>
        <taxon>Apocrita</taxon>
        <taxon>Aculeata</taxon>
        <taxon>Formicoidea</taxon>
        <taxon>Formicidae</taxon>
        <taxon>Myrmicinae</taxon>
        <taxon>Acromyrmex</taxon>
    </lineage>
</organism>
<dbReference type="InterPro" id="IPR054362">
    <property type="entry name" value="Exu_RNase_H-like"/>
</dbReference>
<feature type="non-terminal residue" evidence="4">
    <location>
        <position position="1"/>
    </location>
</feature>
<evidence type="ECO:0000259" key="2">
    <source>
        <dbReference type="Pfam" id="PF18609"/>
    </source>
</evidence>
<keyword evidence="5" id="KW-1185">Reference proteome</keyword>
<evidence type="ECO:0000256" key="1">
    <source>
        <dbReference type="SAM" id="MobiDB-lite"/>
    </source>
</evidence>
<feature type="domain" description="Exuperantia RNAse H-like" evidence="3">
    <location>
        <begin position="27"/>
        <end position="186"/>
    </location>
</feature>
<dbReference type="GO" id="GO:0045450">
    <property type="term" value="P:bicoid mRNA localization"/>
    <property type="evidence" value="ECO:0007669"/>
    <property type="project" value="InterPro"/>
</dbReference>
<dbReference type="InterPro" id="IPR037998">
    <property type="entry name" value="Exu"/>
</dbReference>
<dbReference type="PANTHER" id="PTHR12384">
    <property type="entry name" value="MATERNAL PROTEIN EXUPERANTIA"/>
    <property type="match status" value="1"/>
</dbReference>
<dbReference type="GO" id="GO:0042803">
    <property type="term" value="F:protein homodimerization activity"/>
    <property type="evidence" value="ECO:0007669"/>
    <property type="project" value="InterPro"/>
</dbReference>
<dbReference type="InterPro" id="IPR040941">
    <property type="entry name" value="SAM_Exu"/>
</dbReference>
<gene>
    <name evidence="4" type="primary">Exu</name>
    <name evidence="4" type="ORF">G6Z75_0011604</name>
</gene>